<evidence type="ECO:0000313" key="6">
    <source>
        <dbReference type="Proteomes" id="UP000572051"/>
    </source>
</evidence>
<dbReference type="PROSITE" id="PS51257">
    <property type="entry name" value="PROKAR_LIPOPROTEIN"/>
    <property type="match status" value="1"/>
</dbReference>
<proteinExistence type="predicted"/>
<keyword evidence="6" id="KW-1185">Reference proteome</keyword>
<accession>A0A7Z0EPI1</accession>
<dbReference type="SUPFAM" id="SSF53474">
    <property type="entry name" value="alpha/beta-Hydrolases"/>
    <property type="match status" value="1"/>
</dbReference>
<evidence type="ECO:0000256" key="1">
    <source>
        <dbReference type="ARBA" id="ARBA00022801"/>
    </source>
</evidence>
<dbReference type="GO" id="GO:0016042">
    <property type="term" value="P:lipid catabolic process"/>
    <property type="evidence" value="ECO:0007669"/>
    <property type="project" value="UniProtKB-KW"/>
</dbReference>
<dbReference type="RefSeq" id="WP_179825385.1">
    <property type="nucleotide sequence ID" value="NZ_JACCFS010000001.1"/>
</dbReference>
<dbReference type="EMBL" id="JACCFS010000001">
    <property type="protein sequence ID" value="NYJ35902.1"/>
    <property type="molecule type" value="Genomic_DNA"/>
</dbReference>
<feature type="chain" id="PRO_5039356657" evidence="4">
    <location>
        <begin position="39"/>
        <end position="434"/>
    </location>
</feature>
<gene>
    <name evidence="5" type="ORF">HNR10_003783</name>
</gene>
<evidence type="ECO:0000313" key="5">
    <source>
        <dbReference type="EMBL" id="NYJ35902.1"/>
    </source>
</evidence>
<keyword evidence="3" id="KW-0443">Lipid metabolism</keyword>
<reference evidence="5 6" key="1">
    <citation type="submission" date="2020-07" db="EMBL/GenBank/DDBJ databases">
        <title>Sequencing the genomes of 1000 actinobacteria strains.</title>
        <authorList>
            <person name="Klenk H.-P."/>
        </authorList>
    </citation>
    <scope>NUCLEOTIDE SEQUENCE [LARGE SCALE GENOMIC DNA]</scope>
    <source>
        <strain evidence="5 6">DSM 44442</strain>
    </source>
</reference>
<name>A0A7Z0EPI1_9ACTN</name>
<sequence>MVTRTRTRTRTRPHTRRAAYATAALVLAAACAVPATVAAVTDPGSVVLSPPEPTGPHAVGRTELHLVDPERGHPWVEGATERDVMVSLWYPADPEDAAERAPYVSPAMGAALASELEQAGLPRSAVDFAASEAHALEDADAAPDAGPFPVVLYSPGFSTSRFTSTSNAEELASQGYVVAAMDHPYEAPAVDLPDGRVLRDRIPNTETPAYRDAIATRVADTRLVLDAMDALAAGGSPRVGGEPLPAGLAGSLDTDRTGMFGHSAGGLTAAEVMLVDERVDAGMNLDGTMGYHAGDEAWADSTTRGADRPFALLMAGTSKSRGVARTSAHNEDLRLFRAGSSAPVLELYMPDAEHMGLMDYQWMLPDVGEGRGADHRTWRETVAGAISTIDPQDSVDAQRAYITAFFDTHLRGEDEPLLEGPSAEYPEVEFVDAP</sequence>
<evidence type="ECO:0000256" key="3">
    <source>
        <dbReference type="ARBA" id="ARBA00023098"/>
    </source>
</evidence>
<organism evidence="5 6">
    <name type="scientific">Nocardiopsis aegyptia</name>
    <dbReference type="NCBI Taxonomy" id="220378"/>
    <lineage>
        <taxon>Bacteria</taxon>
        <taxon>Bacillati</taxon>
        <taxon>Actinomycetota</taxon>
        <taxon>Actinomycetes</taxon>
        <taxon>Streptosporangiales</taxon>
        <taxon>Nocardiopsidaceae</taxon>
        <taxon>Nocardiopsis</taxon>
    </lineage>
</organism>
<dbReference type="Proteomes" id="UP000572051">
    <property type="component" value="Unassembled WGS sequence"/>
</dbReference>
<dbReference type="GO" id="GO:0003847">
    <property type="term" value="F:1-alkyl-2-acetylglycerophosphocholine esterase activity"/>
    <property type="evidence" value="ECO:0007669"/>
    <property type="project" value="TreeGrafter"/>
</dbReference>
<feature type="signal peptide" evidence="4">
    <location>
        <begin position="1"/>
        <end position="38"/>
    </location>
</feature>
<dbReference type="Pfam" id="PF03403">
    <property type="entry name" value="PAF-AH_p_II"/>
    <property type="match status" value="1"/>
</dbReference>
<evidence type="ECO:0000256" key="2">
    <source>
        <dbReference type="ARBA" id="ARBA00022963"/>
    </source>
</evidence>
<dbReference type="InterPro" id="IPR029058">
    <property type="entry name" value="AB_hydrolase_fold"/>
</dbReference>
<keyword evidence="2" id="KW-0442">Lipid degradation</keyword>
<evidence type="ECO:0000256" key="4">
    <source>
        <dbReference type="SAM" id="SignalP"/>
    </source>
</evidence>
<dbReference type="PANTHER" id="PTHR10272:SF0">
    <property type="entry name" value="PLATELET-ACTIVATING FACTOR ACETYLHYDROLASE"/>
    <property type="match status" value="1"/>
</dbReference>
<dbReference type="PANTHER" id="PTHR10272">
    <property type="entry name" value="PLATELET-ACTIVATING FACTOR ACETYLHYDROLASE"/>
    <property type="match status" value="1"/>
</dbReference>
<keyword evidence="4" id="KW-0732">Signal</keyword>
<protein>
    <submittedName>
        <fullName evidence="5">Dienelactone hydrolase</fullName>
    </submittedName>
</protein>
<comment type="caution">
    <text evidence="5">The sequence shown here is derived from an EMBL/GenBank/DDBJ whole genome shotgun (WGS) entry which is preliminary data.</text>
</comment>
<dbReference type="Gene3D" id="3.40.50.1820">
    <property type="entry name" value="alpha/beta hydrolase"/>
    <property type="match status" value="1"/>
</dbReference>
<dbReference type="AlphaFoldDB" id="A0A7Z0EPI1"/>
<keyword evidence="1 5" id="KW-0378">Hydrolase</keyword>